<organism evidence="2 3">
    <name type="scientific">Trichuris suis</name>
    <name type="common">pig whipworm</name>
    <dbReference type="NCBI Taxonomy" id="68888"/>
    <lineage>
        <taxon>Eukaryota</taxon>
        <taxon>Metazoa</taxon>
        <taxon>Ecdysozoa</taxon>
        <taxon>Nematoda</taxon>
        <taxon>Enoplea</taxon>
        <taxon>Dorylaimia</taxon>
        <taxon>Trichinellida</taxon>
        <taxon>Trichuridae</taxon>
        <taxon>Trichuris</taxon>
    </lineage>
</organism>
<feature type="compositionally biased region" description="Basic residues" evidence="1">
    <location>
        <begin position="130"/>
        <end position="142"/>
    </location>
</feature>
<accession>A0A085LNM3</accession>
<keyword evidence="3" id="KW-1185">Reference proteome</keyword>
<feature type="region of interest" description="Disordered" evidence="1">
    <location>
        <begin position="87"/>
        <end position="155"/>
    </location>
</feature>
<evidence type="ECO:0000313" key="2">
    <source>
        <dbReference type="EMBL" id="KFD46569.1"/>
    </source>
</evidence>
<name>A0A085LNM3_9BILA</name>
<dbReference type="EMBL" id="KL363363">
    <property type="protein sequence ID" value="KFD46569.1"/>
    <property type="molecule type" value="Genomic_DNA"/>
</dbReference>
<feature type="compositionally biased region" description="Basic and acidic residues" evidence="1">
    <location>
        <begin position="88"/>
        <end position="129"/>
    </location>
</feature>
<feature type="region of interest" description="Disordered" evidence="1">
    <location>
        <begin position="1"/>
        <end position="29"/>
    </location>
</feature>
<reference evidence="2 3" key="1">
    <citation type="journal article" date="2014" name="Nat. Genet.">
        <title>Genome and transcriptome of the porcine whipworm Trichuris suis.</title>
        <authorList>
            <person name="Jex A.R."/>
            <person name="Nejsum P."/>
            <person name="Schwarz E.M."/>
            <person name="Hu L."/>
            <person name="Young N.D."/>
            <person name="Hall R.S."/>
            <person name="Korhonen P.K."/>
            <person name="Liao S."/>
            <person name="Thamsborg S."/>
            <person name="Xia J."/>
            <person name="Xu P."/>
            <person name="Wang S."/>
            <person name="Scheerlinck J.P."/>
            <person name="Hofmann A."/>
            <person name="Sternberg P.W."/>
            <person name="Wang J."/>
            <person name="Gasser R.B."/>
        </authorList>
    </citation>
    <scope>NUCLEOTIDE SEQUENCE [LARGE SCALE GENOMIC DNA]</scope>
    <source>
        <strain evidence="2">DCEP-RM93M</strain>
    </source>
</reference>
<proteinExistence type="predicted"/>
<evidence type="ECO:0000313" key="3">
    <source>
        <dbReference type="Proteomes" id="UP000030764"/>
    </source>
</evidence>
<dbReference type="AlphaFoldDB" id="A0A085LNM3"/>
<evidence type="ECO:0000256" key="1">
    <source>
        <dbReference type="SAM" id="MobiDB-lite"/>
    </source>
</evidence>
<dbReference type="Proteomes" id="UP000030764">
    <property type="component" value="Unassembled WGS sequence"/>
</dbReference>
<gene>
    <name evidence="2" type="ORF">M513_12548</name>
</gene>
<protein>
    <submittedName>
        <fullName evidence="2">Uncharacterized protein</fullName>
    </submittedName>
</protein>
<sequence>MKNFKRYKKAKQELEGTNTETAHRGRPPSLPPLVAMERALEASAVAEHAAHCSGSLQTRILCKEPQLSIRRIKEALYIQHNTTINRDNGVEKHGKVSNNDREKKEEKKKEDTTRSPRRNVDAKEREHGLRKNGHSGRKIKTAKPREEQEHITNFSTFRDFGTSGISTFRDFDPSGISTVRILTQTPIRGTLVPNCSDMKGFTVIRLLWSAESHAISNATIPHPIT</sequence>